<evidence type="ECO:0000313" key="1">
    <source>
        <dbReference type="EMBL" id="HEM66417.1"/>
    </source>
</evidence>
<dbReference type="EMBL" id="DSEU01000013">
    <property type="protein sequence ID" value="HEM66417.1"/>
    <property type="molecule type" value="Genomic_DNA"/>
</dbReference>
<organism evidence="1">
    <name type="scientific">Ignisphaera aggregans</name>
    <dbReference type="NCBI Taxonomy" id="334771"/>
    <lineage>
        <taxon>Archaea</taxon>
        <taxon>Thermoproteota</taxon>
        <taxon>Thermoprotei</taxon>
        <taxon>Desulfurococcales</taxon>
        <taxon>Desulfurococcaceae</taxon>
        <taxon>Ignisphaera</taxon>
    </lineage>
</organism>
<protein>
    <submittedName>
        <fullName evidence="1">Uncharacterized protein</fullName>
    </submittedName>
</protein>
<reference evidence="1" key="1">
    <citation type="journal article" date="2020" name="mSystems">
        <title>Genome- and Community-Level Interaction Insights into Carbon Utilization and Element Cycling Functions of Hydrothermarchaeota in Hydrothermal Sediment.</title>
        <authorList>
            <person name="Zhou Z."/>
            <person name="Liu Y."/>
            <person name="Xu W."/>
            <person name="Pan J."/>
            <person name="Luo Z.H."/>
            <person name="Li M."/>
        </authorList>
    </citation>
    <scope>NUCLEOTIDE SEQUENCE [LARGE SCALE GENOMIC DNA]</scope>
    <source>
        <strain evidence="1">SpSt-125</strain>
    </source>
</reference>
<proteinExistence type="predicted"/>
<dbReference type="AlphaFoldDB" id="A0A7J2U278"/>
<name>A0A7J2U278_9CREN</name>
<gene>
    <name evidence="1" type="ORF">ENO26_02435</name>
</gene>
<sequence length="204" mass="23256">MNYVVLDTNILLRLIKTLSSESNPIELPKKLIHQKIFCNCNLRVDVIIPQETFEELSKYVDAEILNEITIYIMKLMKMPAVGPMRLHKPTIVTLNKVLHRLGSSLREILSYIGGELHKTLKNLKEKADKVMVSISLLKTYECKSGNCVVYLLTMDRALHESIHDLLSKVGLANYLIAPSKVFDAYSINTCIYNECSVECLLREN</sequence>
<accession>A0A7J2U278</accession>
<comment type="caution">
    <text evidence="1">The sequence shown here is derived from an EMBL/GenBank/DDBJ whole genome shotgun (WGS) entry which is preliminary data.</text>
</comment>